<comment type="caution">
    <text evidence="2">The sequence shown here is derived from an EMBL/GenBank/DDBJ whole genome shotgun (WGS) entry which is preliminary data.</text>
</comment>
<feature type="compositionally biased region" description="Polar residues" evidence="1">
    <location>
        <begin position="166"/>
        <end position="177"/>
    </location>
</feature>
<feature type="compositionally biased region" description="Low complexity" evidence="1">
    <location>
        <begin position="113"/>
        <end position="125"/>
    </location>
</feature>
<feature type="compositionally biased region" description="Low complexity" evidence="1">
    <location>
        <begin position="156"/>
        <end position="165"/>
    </location>
</feature>
<feature type="compositionally biased region" description="Low complexity" evidence="1">
    <location>
        <begin position="388"/>
        <end position="397"/>
    </location>
</feature>
<evidence type="ECO:0000313" key="2">
    <source>
        <dbReference type="EMBL" id="KAJ3484369.1"/>
    </source>
</evidence>
<reference evidence="2" key="1">
    <citation type="submission" date="2022-07" db="EMBL/GenBank/DDBJ databases">
        <title>Genome Sequence of Physisporinus lineatus.</title>
        <authorList>
            <person name="Buettner E."/>
        </authorList>
    </citation>
    <scope>NUCLEOTIDE SEQUENCE</scope>
    <source>
        <strain evidence="2">VT162</strain>
    </source>
</reference>
<gene>
    <name evidence="2" type="ORF">NLI96_g5692</name>
</gene>
<dbReference type="Proteomes" id="UP001212997">
    <property type="component" value="Unassembled WGS sequence"/>
</dbReference>
<feature type="compositionally biased region" description="Basic and acidic residues" evidence="1">
    <location>
        <begin position="191"/>
        <end position="214"/>
    </location>
</feature>
<feature type="compositionally biased region" description="Polar residues" evidence="1">
    <location>
        <begin position="371"/>
        <end position="383"/>
    </location>
</feature>
<feature type="region of interest" description="Disordered" evidence="1">
    <location>
        <begin position="1"/>
        <end position="414"/>
    </location>
</feature>
<feature type="compositionally biased region" description="Basic and acidic residues" evidence="1">
    <location>
        <begin position="55"/>
        <end position="72"/>
    </location>
</feature>
<keyword evidence="3" id="KW-1185">Reference proteome</keyword>
<feature type="compositionally biased region" description="Basic residues" evidence="1">
    <location>
        <begin position="181"/>
        <end position="190"/>
    </location>
</feature>
<feature type="compositionally biased region" description="Basic and acidic residues" evidence="1">
    <location>
        <begin position="250"/>
        <end position="259"/>
    </location>
</feature>
<feature type="compositionally biased region" description="Gly residues" evidence="1">
    <location>
        <begin position="304"/>
        <end position="313"/>
    </location>
</feature>
<feature type="compositionally biased region" description="Polar residues" evidence="1">
    <location>
        <begin position="1"/>
        <end position="36"/>
    </location>
</feature>
<name>A0AAD5V330_9APHY</name>
<protein>
    <submittedName>
        <fullName evidence="2">Uncharacterized protein</fullName>
    </submittedName>
</protein>
<dbReference type="EMBL" id="JANAWD010000192">
    <property type="protein sequence ID" value="KAJ3484369.1"/>
    <property type="molecule type" value="Genomic_DNA"/>
</dbReference>
<accession>A0AAD5V330</accession>
<feature type="compositionally biased region" description="Basic and acidic residues" evidence="1">
    <location>
        <begin position="291"/>
        <end position="303"/>
    </location>
</feature>
<proteinExistence type="predicted"/>
<evidence type="ECO:0000256" key="1">
    <source>
        <dbReference type="SAM" id="MobiDB-lite"/>
    </source>
</evidence>
<feature type="region of interest" description="Disordered" evidence="1">
    <location>
        <begin position="445"/>
        <end position="473"/>
    </location>
</feature>
<sequence>MSIQIHTPTPIRSSQPLSQPSNPRSNPHSEPTQTSPLAPPIQLSSSRPPMPRPSSRSEKLLRDTLRRDEQERLANLATLPSPHHVGAPNPHGFIHAHIPSDHRGARNHIRRNTSSSAETSTSSESDYIASERYDYSPEEDADEDQGWLWRSKATPSGSGASSASGNHPTNNYFNNTQHMSRTSHHSHGRHTSMDRDQQGHRSRRRTEPSVERGFDPSLAYGTPTSPTPARAQLHRSPNSAPNVPRASRRTSVDGRKHDGTNAAYGTNGGSVTAPHGAVLQSRLEGVLKNATHPDRRARSRERGGSGSGSGSTSGSGNSMASSRNLSGEGEWPFGETYNTSPTSDPSLSGNAASRANFSPQRPPTLELPRSPKSSHSTPRSPNSPHKFPSPTSPRRSPLTPPSTPQFDPHTASAQCRAKAGYVSFADVEGLGVPDGDVDYSDDVDDKAAGGWLPKWLPKVGRGRSDSASSYPAR</sequence>
<evidence type="ECO:0000313" key="3">
    <source>
        <dbReference type="Proteomes" id="UP001212997"/>
    </source>
</evidence>
<feature type="compositionally biased region" description="Acidic residues" evidence="1">
    <location>
        <begin position="136"/>
        <end position="145"/>
    </location>
</feature>
<feature type="compositionally biased region" description="Low complexity" evidence="1">
    <location>
        <begin position="314"/>
        <end position="323"/>
    </location>
</feature>
<dbReference type="AlphaFoldDB" id="A0AAD5V330"/>
<feature type="compositionally biased region" description="Polar residues" evidence="1">
    <location>
        <begin position="336"/>
        <end position="359"/>
    </location>
</feature>
<organism evidence="2 3">
    <name type="scientific">Meripilus lineatus</name>
    <dbReference type="NCBI Taxonomy" id="2056292"/>
    <lineage>
        <taxon>Eukaryota</taxon>
        <taxon>Fungi</taxon>
        <taxon>Dikarya</taxon>
        <taxon>Basidiomycota</taxon>
        <taxon>Agaricomycotina</taxon>
        <taxon>Agaricomycetes</taxon>
        <taxon>Polyporales</taxon>
        <taxon>Meripilaceae</taxon>
        <taxon>Meripilus</taxon>
    </lineage>
</organism>